<dbReference type="GO" id="GO:0006826">
    <property type="term" value="P:iron ion transport"/>
    <property type="evidence" value="ECO:0007669"/>
    <property type="project" value="UniProtKB-KW"/>
</dbReference>
<comment type="subcellular location">
    <subcellularLocation>
        <location evidence="1 11">Cell outer membrane</location>
        <topology evidence="1 11">Multi-pass membrane protein</topology>
    </subcellularLocation>
</comment>
<dbReference type="PROSITE" id="PS52016">
    <property type="entry name" value="TONB_DEPENDENT_REC_3"/>
    <property type="match status" value="1"/>
</dbReference>
<evidence type="ECO:0000256" key="13">
    <source>
        <dbReference type="SAM" id="SignalP"/>
    </source>
</evidence>
<evidence type="ECO:0000256" key="11">
    <source>
        <dbReference type="PROSITE-ProRule" id="PRU01360"/>
    </source>
</evidence>
<evidence type="ECO:0000256" key="3">
    <source>
        <dbReference type="ARBA" id="ARBA00022452"/>
    </source>
</evidence>
<keyword evidence="4" id="KW-0410">Iron transport</keyword>
<keyword evidence="5 11" id="KW-0812">Transmembrane</keyword>
<evidence type="ECO:0000256" key="6">
    <source>
        <dbReference type="ARBA" id="ARBA00023004"/>
    </source>
</evidence>
<keyword evidence="3 11" id="KW-1134">Transmembrane beta strand</keyword>
<evidence type="ECO:0000256" key="2">
    <source>
        <dbReference type="ARBA" id="ARBA00022448"/>
    </source>
</evidence>
<proteinExistence type="inferred from homology"/>
<dbReference type="Pfam" id="PF00593">
    <property type="entry name" value="TonB_dep_Rec_b-barrel"/>
    <property type="match status" value="1"/>
</dbReference>
<keyword evidence="17" id="KW-1185">Reference proteome</keyword>
<dbReference type="InterPro" id="IPR036942">
    <property type="entry name" value="Beta-barrel_TonB_sf"/>
</dbReference>
<evidence type="ECO:0000256" key="10">
    <source>
        <dbReference type="ARBA" id="ARBA00023237"/>
    </source>
</evidence>
<evidence type="ECO:0000313" key="17">
    <source>
        <dbReference type="Proteomes" id="UP000058599"/>
    </source>
</evidence>
<keyword evidence="2 11" id="KW-0813">Transport</keyword>
<dbReference type="InterPro" id="IPR000531">
    <property type="entry name" value="Beta-barrel_TonB"/>
</dbReference>
<dbReference type="InterPro" id="IPR039426">
    <property type="entry name" value="TonB-dep_rcpt-like"/>
</dbReference>
<feature type="signal peptide" evidence="13">
    <location>
        <begin position="1"/>
        <end position="25"/>
    </location>
</feature>
<evidence type="ECO:0000256" key="5">
    <source>
        <dbReference type="ARBA" id="ARBA00022692"/>
    </source>
</evidence>
<evidence type="ECO:0000256" key="7">
    <source>
        <dbReference type="ARBA" id="ARBA00023065"/>
    </source>
</evidence>
<name>A0AA86GJN9_9SPHN</name>
<accession>A0AA86GJN9</accession>
<evidence type="ECO:0000259" key="14">
    <source>
        <dbReference type="Pfam" id="PF00593"/>
    </source>
</evidence>
<keyword evidence="7" id="KW-0406">Ion transport</keyword>
<organism evidence="16 17">
    <name type="scientific">Sphingopyxis granuli</name>
    <dbReference type="NCBI Taxonomy" id="267128"/>
    <lineage>
        <taxon>Bacteria</taxon>
        <taxon>Pseudomonadati</taxon>
        <taxon>Pseudomonadota</taxon>
        <taxon>Alphaproteobacteria</taxon>
        <taxon>Sphingomonadales</taxon>
        <taxon>Sphingomonadaceae</taxon>
        <taxon>Sphingopyxis</taxon>
    </lineage>
</organism>
<dbReference type="Pfam" id="PF07715">
    <property type="entry name" value="Plug"/>
    <property type="match status" value="1"/>
</dbReference>
<sequence>MGSKIVALVAGCSIFGLAGGGQAWAQDASPANSAPTDAGARADQYGYDSQDIVVTARKREESLSKVPVAVSAFSGAKLEETGIKSALDIGNFTPGLRVAQSLQADSSAVFTLRGQAASEIQLTFDQPVGVYVDGVNYPRVYGLSAAFFDLDRIEVLKGPQGTLYGRNTTGGAINLVSKNADYDGEHGYIFAELGNHASRRVNGAMNVELVDDKLAARIAFQNWTRDGYGTSRITGQDVGGNKNQTYIRGSLQFDPTSNLSIGLKADVLRIRENGPLLTPRFYLPMTNADQQVAIDLGLDPTLPASITAARAALQDAVNRGTADFFTSDINDKQFDDLDAVSVGLTIAYDISDAVSIKSISGFRRFKNDRQMDLDGTRFNLLLYGADSPGPNYFPPYALVKDRLFTQELNLTGEAGPLTWLVGGFVSDEKGDDSSTNNLWADQIRVVQGNPYTINQTHVIDIINRSWSIFTQNDVRLSDRITLTGGLRYNRETKGLTQLNNRFAPSTGLYQCNTTSTAVVTDPMQCAVTRRATFEGWSWLASISNQITDDVLLYAKISQGFKGGGFDTRPIAPPFQPEKAREIEVGMKGRLLDGLLRTNIAAYTTRYSNKQETAIVPVGNVNTVLTTNAARARIRGFEADVTLQPAQGLSLGGTVAYLDGKYNSYPTALNRLNQVVDASGEHFPNPPWTYTLNARYQFFAPNARIAMQADWSWAAGARPTPRLVDQALPVALVDELVRSDVGLLNLRLDYTIESADVTIALFATNALNKKYQILGSTRAGGGGPQLAVTREPRMFGISFRKSFGGE</sequence>
<evidence type="ECO:0000256" key="4">
    <source>
        <dbReference type="ARBA" id="ARBA00022496"/>
    </source>
</evidence>
<keyword evidence="9 11" id="KW-0472">Membrane</keyword>
<evidence type="ECO:0000256" key="1">
    <source>
        <dbReference type="ARBA" id="ARBA00004571"/>
    </source>
</evidence>
<keyword evidence="6" id="KW-0408">Iron</keyword>
<feature type="domain" description="TonB-dependent receptor-like beta-barrel" evidence="14">
    <location>
        <begin position="317"/>
        <end position="764"/>
    </location>
</feature>
<dbReference type="Gene3D" id="2.40.170.20">
    <property type="entry name" value="TonB-dependent receptor, beta-barrel domain"/>
    <property type="match status" value="1"/>
</dbReference>
<evidence type="ECO:0000256" key="8">
    <source>
        <dbReference type="ARBA" id="ARBA00023077"/>
    </source>
</evidence>
<keyword evidence="16" id="KW-0675">Receptor</keyword>
<dbReference type="KEGG" id="sgi:SGRAN_1063"/>
<dbReference type="InterPro" id="IPR012910">
    <property type="entry name" value="Plug_dom"/>
</dbReference>
<reference evidence="16 17" key="1">
    <citation type="journal article" date="2016" name="BMC Genomics">
        <title>Genomic analysis of the nitrate-respiring Sphingopyxis granuli (formerly Sphingomonas macrogoltabida) strain TFA.</title>
        <authorList>
            <person name="Garcia-Romero I."/>
            <person name="Perez-Pulido A.J."/>
            <person name="Gonzalez-Flores Y.E."/>
            <person name="Reyes-Ramirez F."/>
            <person name="Santero E."/>
            <person name="Floriano B."/>
        </authorList>
    </citation>
    <scope>NUCLEOTIDE SEQUENCE [LARGE SCALE GENOMIC DNA]</scope>
    <source>
        <strain evidence="16 17">TFA</strain>
    </source>
</reference>
<evidence type="ECO:0000256" key="9">
    <source>
        <dbReference type="ARBA" id="ARBA00023136"/>
    </source>
</evidence>
<dbReference type="SUPFAM" id="SSF56935">
    <property type="entry name" value="Porins"/>
    <property type="match status" value="1"/>
</dbReference>
<keyword evidence="8 12" id="KW-0798">TonB box</keyword>
<feature type="chain" id="PRO_5041656183" evidence="13">
    <location>
        <begin position="26"/>
        <end position="805"/>
    </location>
</feature>
<dbReference type="PANTHER" id="PTHR32552:SF81">
    <property type="entry name" value="TONB-DEPENDENT OUTER MEMBRANE RECEPTOR"/>
    <property type="match status" value="1"/>
</dbReference>
<dbReference type="RefSeq" id="WP_067181306.1">
    <property type="nucleotide sequence ID" value="NZ_CP012199.1"/>
</dbReference>
<dbReference type="GO" id="GO:0009279">
    <property type="term" value="C:cell outer membrane"/>
    <property type="evidence" value="ECO:0007669"/>
    <property type="project" value="UniProtKB-SubCell"/>
</dbReference>
<keyword evidence="10 11" id="KW-0998">Cell outer membrane</keyword>
<keyword evidence="13" id="KW-0732">Signal</keyword>
<dbReference type="PANTHER" id="PTHR32552">
    <property type="entry name" value="FERRICHROME IRON RECEPTOR-RELATED"/>
    <property type="match status" value="1"/>
</dbReference>
<feature type="domain" description="TonB-dependent receptor plug" evidence="15">
    <location>
        <begin position="63"/>
        <end position="172"/>
    </location>
</feature>
<evidence type="ECO:0000259" key="15">
    <source>
        <dbReference type="Pfam" id="PF07715"/>
    </source>
</evidence>
<comment type="similarity">
    <text evidence="11 12">Belongs to the TonB-dependent receptor family.</text>
</comment>
<protein>
    <submittedName>
        <fullName evidence="16">TonB-dependent receptor</fullName>
    </submittedName>
</protein>
<gene>
    <name evidence="16" type="ORF">SGRAN_1063</name>
</gene>
<dbReference type="AlphaFoldDB" id="A0AA86GJN9"/>
<evidence type="ECO:0000256" key="12">
    <source>
        <dbReference type="RuleBase" id="RU003357"/>
    </source>
</evidence>
<dbReference type="EMBL" id="CP012199">
    <property type="protein sequence ID" value="AMG73456.1"/>
    <property type="molecule type" value="Genomic_DNA"/>
</dbReference>
<evidence type="ECO:0000313" key="16">
    <source>
        <dbReference type="EMBL" id="AMG73456.1"/>
    </source>
</evidence>
<dbReference type="Proteomes" id="UP000058599">
    <property type="component" value="Chromosome"/>
</dbReference>